<evidence type="ECO:0000313" key="1">
    <source>
        <dbReference type="EMBL" id="ALB24413.1"/>
    </source>
</evidence>
<accession>A0AAC8VKW2</accession>
<geneLocation type="plasmid" evidence="1 2">
    <name>pPSB1-2</name>
</geneLocation>
<name>A0AAC8VKW2_PISSA</name>
<dbReference type="EMBL" id="CP012510">
    <property type="protein sequence ID" value="ALB24413.1"/>
    <property type="molecule type" value="Genomic_DNA"/>
</dbReference>
<dbReference type="AlphaFoldDB" id="A0AAC8VKW2"/>
<keyword evidence="1" id="KW-0614">Plasmid</keyword>
<gene>
    <name evidence="1" type="ORF">KU39_2p10</name>
</gene>
<protein>
    <submittedName>
        <fullName evidence="1">Transposase</fullName>
    </submittedName>
</protein>
<reference evidence="1 2" key="1">
    <citation type="journal article" date="2014" name="Genome Announc.">
        <title>Comparative Genome Analysis of Two Isolates of the Fish Pathogen Piscirickettsia salmonis from Different Hosts Reveals Major Differences in Virulence-Associated Secretion Systems.</title>
        <authorList>
            <person name="Bohle H."/>
            <person name="Henriquez P."/>
            <person name="Grothusen H."/>
            <person name="Navas E."/>
            <person name="Sandoval A."/>
            <person name="Bustamante F."/>
            <person name="Bustos P."/>
            <person name="Mancilla M."/>
        </authorList>
    </citation>
    <scope>NUCLEOTIDE SEQUENCE [LARGE SCALE GENOMIC DNA]</scope>
    <source>
        <strain evidence="2">B1-32597</strain>
    </source>
</reference>
<sequence>MHAVINWHVVNYCVKKDCIHPEFLPGKRNERLGNLGENIKISPIKK</sequence>
<organism evidence="1 2">
    <name type="scientific">Piscirickettsia salmonis</name>
    <dbReference type="NCBI Taxonomy" id="1238"/>
    <lineage>
        <taxon>Bacteria</taxon>
        <taxon>Pseudomonadati</taxon>
        <taxon>Pseudomonadota</taxon>
        <taxon>Gammaproteobacteria</taxon>
        <taxon>Thiotrichales</taxon>
        <taxon>Piscirickettsiaceae</taxon>
        <taxon>Piscirickettsia</taxon>
    </lineage>
</organism>
<dbReference type="Proteomes" id="UP000029558">
    <property type="component" value="Plasmid pPSB1-2"/>
</dbReference>
<proteinExistence type="predicted"/>
<evidence type="ECO:0000313" key="2">
    <source>
        <dbReference type="Proteomes" id="UP000029558"/>
    </source>
</evidence>